<evidence type="ECO:0000256" key="6">
    <source>
        <dbReference type="ARBA" id="ARBA00023136"/>
    </source>
</evidence>
<organism evidence="9 10">
    <name type="scientific">Perilla frutescens var. hirtella</name>
    <name type="common">Perilla citriodora</name>
    <name type="synonym">Perilla setoyensis</name>
    <dbReference type="NCBI Taxonomy" id="608512"/>
    <lineage>
        <taxon>Eukaryota</taxon>
        <taxon>Viridiplantae</taxon>
        <taxon>Streptophyta</taxon>
        <taxon>Embryophyta</taxon>
        <taxon>Tracheophyta</taxon>
        <taxon>Spermatophyta</taxon>
        <taxon>Magnoliopsida</taxon>
        <taxon>eudicotyledons</taxon>
        <taxon>Gunneridae</taxon>
        <taxon>Pentapetalae</taxon>
        <taxon>asterids</taxon>
        <taxon>lamiids</taxon>
        <taxon>Lamiales</taxon>
        <taxon>Lamiaceae</taxon>
        <taxon>Nepetoideae</taxon>
        <taxon>Elsholtzieae</taxon>
        <taxon>Perilla</taxon>
    </lineage>
</organism>
<dbReference type="GO" id="GO:0005886">
    <property type="term" value="C:plasma membrane"/>
    <property type="evidence" value="ECO:0007669"/>
    <property type="project" value="TreeGrafter"/>
</dbReference>
<evidence type="ECO:0000256" key="4">
    <source>
        <dbReference type="ARBA" id="ARBA00022989"/>
    </source>
</evidence>
<keyword evidence="6 7" id="KW-0472">Membrane</keyword>
<evidence type="ECO:0000256" key="7">
    <source>
        <dbReference type="SAM" id="Phobius"/>
    </source>
</evidence>
<evidence type="ECO:0000256" key="3">
    <source>
        <dbReference type="ARBA" id="ARBA00022737"/>
    </source>
</evidence>
<evidence type="ECO:0000256" key="1">
    <source>
        <dbReference type="ARBA" id="ARBA00004141"/>
    </source>
</evidence>
<feature type="transmembrane region" description="Helical" evidence="7">
    <location>
        <begin position="12"/>
        <end position="31"/>
    </location>
</feature>
<reference evidence="9 10" key="1">
    <citation type="journal article" date="2021" name="Nat. Commun.">
        <title>Incipient diploidization of the medicinal plant Perilla within 10,000 years.</title>
        <authorList>
            <person name="Zhang Y."/>
            <person name="Shen Q."/>
            <person name="Leng L."/>
            <person name="Zhang D."/>
            <person name="Chen S."/>
            <person name="Shi Y."/>
            <person name="Ning Z."/>
            <person name="Chen S."/>
        </authorList>
    </citation>
    <scope>NUCLEOTIDE SEQUENCE [LARGE SCALE GENOMIC DNA]</scope>
    <source>
        <strain evidence="10">cv. PC099</strain>
    </source>
</reference>
<accession>A0AAD4P442</accession>
<dbReference type="AlphaFoldDB" id="A0AAD4P442"/>
<evidence type="ECO:0000256" key="2">
    <source>
        <dbReference type="ARBA" id="ARBA00022692"/>
    </source>
</evidence>
<evidence type="ECO:0000313" key="9">
    <source>
        <dbReference type="EMBL" id="KAH6826148.1"/>
    </source>
</evidence>
<feature type="transmembrane region" description="Helical" evidence="7">
    <location>
        <begin position="60"/>
        <end position="80"/>
    </location>
</feature>
<feature type="transmembrane region" description="Helical" evidence="7">
    <location>
        <begin position="92"/>
        <end position="113"/>
    </location>
</feature>
<evidence type="ECO:0000256" key="5">
    <source>
        <dbReference type="ARBA" id="ARBA00023043"/>
    </source>
</evidence>
<feature type="domain" description="PGG" evidence="8">
    <location>
        <begin position="9"/>
        <end position="109"/>
    </location>
</feature>
<dbReference type="Proteomes" id="UP001190926">
    <property type="component" value="Unassembled WGS sequence"/>
</dbReference>
<feature type="transmembrane region" description="Helical" evidence="7">
    <location>
        <begin position="119"/>
        <end position="142"/>
    </location>
</feature>
<keyword evidence="4 7" id="KW-1133">Transmembrane helix</keyword>
<proteinExistence type="predicted"/>
<keyword evidence="2 7" id="KW-0812">Transmembrane</keyword>
<sequence length="148" mass="16198">MNDQKVDSQTALNTLLIVATLIAAVTFQAVVNPPGGVWQEDSDDRNQTAGSAVYSAHKDAFFAFLSFNTLAFSASLLILIHLTTEFSYRLEVWAATSSMFATYVCSVFAIAPSESIKNSVYLLIIAAAPFLIRPLILIYQAFFSTDDK</sequence>
<evidence type="ECO:0000259" key="8">
    <source>
        <dbReference type="Pfam" id="PF13962"/>
    </source>
</evidence>
<name>A0AAD4P442_PERFH</name>
<gene>
    <name evidence="9" type="ORF">C2S53_001585</name>
</gene>
<protein>
    <recommendedName>
        <fullName evidence="8">PGG domain-containing protein</fullName>
    </recommendedName>
</protein>
<evidence type="ECO:0000313" key="10">
    <source>
        <dbReference type="Proteomes" id="UP001190926"/>
    </source>
</evidence>
<dbReference type="EMBL" id="SDAM02000167">
    <property type="protein sequence ID" value="KAH6826148.1"/>
    <property type="molecule type" value="Genomic_DNA"/>
</dbReference>
<comment type="subcellular location">
    <subcellularLocation>
        <location evidence="1">Membrane</location>
        <topology evidence="1">Multi-pass membrane protein</topology>
    </subcellularLocation>
</comment>
<keyword evidence="10" id="KW-1185">Reference proteome</keyword>
<keyword evidence="5" id="KW-0040">ANK repeat</keyword>
<dbReference type="Pfam" id="PF13962">
    <property type="entry name" value="PGG"/>
    <property type="match status" value="1"/>
</dbReference>
<dbReference type="InterPro" id="IPR026961">
    <property type="entry name" value="PGG_dom"/>
</dbReference>
<dbReference type="PANTHER" id="PTHR24186">
    <property type="entry name" value="PROTEIN PHOSPHATASE 1 REGULATORY SUBUNIT"/>
    <property type="match status" value="1"/>
</dbReference>
<dbReference type="PANTHER" id="PTHR24186:SF37">
    <property type="entry name" value="PGG DOMAIN-CONTAINING PROTEIN"/>
    <property type="match status" value="1"/>
</dbReference>
<keyword evidence="3" id="KW-0677">Repeat</keyword>
<comment type="caution">
    <text evidence="9">The sequence shown here is derived from an EMBL/GenBank/DDBJ whole genome shotgun (WGS) entry which is preliminary data.</text>
</comment>